<evidence type="ECO:0000256" key="1">
    <source>
        <dbReference type="SAM" id="MobiDB-lite"/>
    </source>
</evidence>
<feature type="region of interest" description="Disordered" evidence="1">
    <location>
        <begin position="29"/>
        <end position="79"/>
    </location>
</feature>
<protein>
    <submittedName>
        <fullName evidence="2">Uncharacterized protein</fullName>
    </submittedName>
</protein>
<proteinExistence type="predicted"/>
<evidence type="ECO:0000313" key="2">
    <source>
        <dbReference type="EMBL" id="RZT66740.1"/>
    </source>
</evidence>
<dbReference type="Proteomes" id="UP000291832">
    <property type="component" value="Unassembled WGS sequence"/>
</dbReference>
<organism evidence="2 3">
    <name type="scientific">Leucobacter luti</name>
    <dbReference type="NCBI Taxonomy" id="340320"/>
    <lineage>
        <taxon>Bacteria</taxon>
        <taxon>Bacillati</taxon>
        <taxon>Actinomycetota</taxon>
        <taxon>Actinomycetes</taxon>
        <taxon>Micrococcales</taxon>
        <taxon>Microbacteriaceae</taxon>
        <taxon>Leucobacter</taxon>
    </lineage>
</organism>
<reference evidence="2 3" key="1">
    <citation type="journal article" date="2015" name="Stand. Genomic Sci.">
        <title>Genomic Encyclopedia of Bacterial and Archaeal Type Strains, Phase III: the genomes of soil and plant-associated and newly described type strains.</title>
        <authorList>
            <person name="Whitman W.B."/>
            <person name="Woyke T."/>
            <person name="Klenk H.P."/>
            <person name="Zhou Y."/>
            <person name="Lilburn T.G."/>
            <person name="Beck B.J."/>
            <person name="De Vos P."/>
            <person name="Vandamme P."/>
            <person name="Eisen J.A."/>
            <person name="Garrity G."/>
            <person name="Hugenholtz P."/>
            <person name="Kyrpides N.C."/>
        </authorList>
    </citation>
    <scope>NUCLEOTIDE SEQUENCE [LARGE SCALE GENOMIC DNA]</scope>
    <source>
        <strain evidence="2 3">RF6</strain>
    </source>
</reference>
<gene>
    <name evidence="2" type="ORF">EV139_0867</name>
</gene>
<evidence type="ECO:0000313" key="3">
    <source>
        <dbReference type="Proteomes" id="UP000291832"/>
    </source>
</evidence>
<dbReference type="EMBL" id="SHKI01000003">
    <property type="protein sequence ID" value="RZT66740.1"/>
    <property type="molecule type" value="Genomic_DNA"/>
</dbReference>
<feature type="compositionally biased region" description="Basic residues" evidence="1">
    <location>
        <begin position="70"/>
        <end position="79"/>
    </location>
</feature>
<name>A0A4Q7U223_9MICO</name>
<comment type="caution">
    <text evidence="2">The sequence shown here is derived from an EMBL/GenBank/DDBJ whole genome shotgun (WGS) entry which is preliminary data.</text>
</comment>
<accession>A0A4Q7U223</accession>
<sequence length="79" mass="8503">MARIRDDFEGAVHVDGHVLVAGDEVPKGVRAGVHLTGEEPEPAPEETPGEEAGEEFDPLAEEPEPAPSKPRGRPRKTQQ</sequence>
<dbReference type="AlphaFoldDB" id="A0A4Q7U223"/>
<feature type="compositionally biased region" description="Acidic residues" evidence="1">
    <location>
        <begin position="38"/>
        <end position="64"/>
    </location>
</feature>
<keyword evidence="3" id="KW-1185">Reference proteome</keyword>